<dbReference type="Proteomes" id="UP000886818">
    <property type="component" value="Chromosome"/>
</dbReference>
<dbReference type="InterPro" id="IPR025542">
    <property type="entry name" value="YacH"/>
</dbReference>
<evidence type="ECO:0000313" key="3">
    <source>
        <dbReference type="EMBL" id="QXM07274.1"/>
    </source>
</evidence>
<evidence type="ECO:0000256" key="1">
    <source>
        <dbReference type="SAM" id="Coils"/>
    </source>
</evidence>
<organism evidence="3 4">
    <name type="scientific">Crassaminicella indica</name>
    <dbReference type="NCBI Taxonomy" id="2855394"/>
    <lineage>
        <taxon>Bacteria</taxon>
        <taxon>Bacillati</taxon>
        <taxon>Bacillota</taxon>
        <taxon>Clostridia</taxon>
        <taxon>Eubacteriales</taxon>
        <taxon>Clostridiaceae</taxon>
        <taxon>Crassaminicella</taxon>
    </lineage>
</organism>
<gene>
    <name evidence="3" type="ORF">KVH43_06190</name>
</gene>
<protein>
    <submittedName>
        <fullName evidence="3">UvrB/UvrC motif-containing protein</fullName>
    </submittedName>
</protein>
<feature type="domain" description="UVR" evidence="2">
    <location>
        <begin position="130"/>
        <end position="165"/>
    </location>
</feature>
<feature type="coiled-coil region" evidence="1">
    <location>
        <begin position="126"/>
        <end position="165"/>
    </location>
</feature>
<sequence>MLCEKCHKRQATVHLTKILNNKKTEIHLCDQCAKQNEAVAFDTSFSINNFLASILDSIQDSPIKVDYVKATKCDYCGMTYGKFKQLGRLGCSKCYNAFEEKLNTLIKRIQGSESHIGKIPKRAGGSLRIKNEIKELKIKLNDAVRNEAYEEAAVLRDKIKDLEKNIKE</sequence>
<proteinExistence type="predicted"/>
<accession>A0ABX8RDW8</accession>
<dbReference type="EMBL" id="CP078093">
    <property type="protein sequence ID" value="QXM07274.1"/>
    <property type="molecule type" value="Genomic_DNA"/>
</dbReference>
<keyword evidence="4" id="KW-1185">Reference proteome</keyword>
<reference evidence="3" key="1">
    <citation type="submission" date="2021-07" db="EMBL/GenBank/DDBJ databases">
        <title>Complete genome sequence of Crassaminicella sp. 143-21, isolated from a deep-sea hydrothermal vent.</title>
        <authorList>
            <person name="Li X."/>
        </authorList>
    </citation>
    <scope>NUCLEOTIDE SEQUENCE</scope>
    <source>
        <strain evidence="3">143-21</strain>
    </source>
</reference>
<dbReference type="RefSeq" id="WP_218283960.1">
    <property type="nucleotide sequence ID" value="NZ_CP078093.1"/>
</dbReference>
<name>A0ABX8RDW8_9CLOT</name>
<keyword evidence="1" id="KW-0175">Coiled coil</keyword>
<dbReference type="PROSITE" id="PS50151">
    <property type="entry name" value="UVR"/>
    <property type="match status" value="1"/>
</dbReference>
<dbReference type="PANTHER" id="PTHR38430">
    <property type="entry name" value="PROTEIN-ARGININE KINASE ACTIVATOR PROTEIN"/>
    <property type="match status" value="1"/>
</dbReference>
<dbReference type="PIRSF" id="PIRSF015034">
    <property type="entry name" value="YacH"/>
    <property type="match status" value="1"/>
</dbReference>
<dbReference type="PANTHER" id="PTHR38430:SF1">
    <property type="entry name" value="PROTEIN-ARGININE KINASE ACTIVATOR PROTEIN"/>
    <property type="match status" value="1"/>
</dbReference>
<evidence type="ECO:0000313" key="4">
    <source>
        <dbReference type="Proteomes" id="UP000886818"/>
    </source>
</evidence>
<dbReference type="InterPro" id="IPR001943">
    <property type="entry name" value="UVR_dom"/>
</dbReference>
<evidence type="ECO:0000259" key="2">
    <source>
        <dbReference type="PROSITE" id="PS50151"/>
    </source>
</evidence>
<dbReference type="Pfam" id="PF02151">
    <property type="entry name" value="UVR"/>
    <property type="match status" value="1"/>
</dbReference>